<evidence type="ECO:0008006" key="4">
    <source>
        <dbReference type="Google" id="ProtNLM"/>
    </source>
</evidence>
<dbReference type="EMBL" id="FM954972">
    <property type="protein sequence ID" value="CAV18284.1"/>
    <property type="molecule type" value="Genomic_DNA"/>
</dbReference>
<evidence type="ECO:0000313" key="2">
    <source>
        <dbReference type="EMBL" id="CAV18284.1"/>
    </source>
</evidence>
<dbReference type="HOGENOM" id="CLU_036480_0_0_6"/>
<sequence>MTNSSFRLLPLAVALATSFAAHATDEQKLAELENKVAILEAKELNSVADKFNFNGFASLNMQLGNHSHGFMKSENKVRFEEGSLIGLQGEFEVNESTSAVVQMVARGTKKENWTPDVEWAFLSHKVTPNLTLRGGKLRLPLFMYSDYLEVGYAQTSVRVPSEVYGPVVLTSLTGGDFIYDIELEDSTASFQGFVGAQKLSASKHTYSADTQFDDIVGGVINWTDDTWTLRAVYAQATVSSSTNWILDNDPLNPGNSYEMQNTKFNDEKAKFYGIGGRYDNGNLALVSEVTRTTVEGFYQDVDAAYLTVSYRVNEFTPYVTAAHMETTDDAERNGQVKSTGMKALLGTGSPNDYKSAKYVASGLNVQRTTYSIGTRWDFMPNIALKGDVSYLTNFGSTNGGVNASYKNEDNILYTVKVDAVF</sequence>
<evidence type="ECO:0000256" key="1">
    <source>
        <dbReference type="SAM" id="SignalP"/>
    </source>
</evidence>
<name>B7VMN3_VIBA3</name>
<protein>
    <recommendedName>
        <fullName evidence="4">Porin</fullName>
    </recommendedName>
</protein>
<dbReference type="AlphaFoldDB" id="B7VMN3"/>
<reference evidence="2 3" key="1">
    <citation type="submission" date="2009-02" db="EMBL/GenBank/DDBJ databases">
        <title>Vibrio splendidus str. LGP32 complete genome.</title>
        <authorList>
            <person name="Mazel D."/>
            <person name="Le Roux F."/>
        </authorList>
    </citation>
    <scope>NUCLEOTIDE SEQUENCE [LARGE SCALE GENOMIC DNA]</scope>
    <source>
        <strain evidence="2 3">LGP32</strain>
    </source>
</reference>
<dbReference type="KEGG" id="vsp:VS_1158"/>
<evidence type="ECO:0000313" key="3">
    <source>
        <dbReference type="Proteomes" id="UP000009100"/>
    </source>
</evidence>
<dbReference type="STRING" id="575788.VS_1158"/>
<dbReference type="eggNOG" id="COG3203">
    <property type="taxonomic scope" value="Bacteria"/>
</dbReference>
<dbReference type="SUPFAM" id="SSF56935">
    <property type="entry name" value="Porins"/>
    <property type="match status" value="1"/>
</dbReference>
<keyword evidence="1" id="KW-0732">Signal</keyword>
<feature type="chain" id="PRO_5002863074" description="Porin" evidence="1">
    <location>
        <begin position="24"/>
        <end position="421"/>
    </location>
</feature>
<proteinExistence type="predicted"/>
<organism evidence="2 3">
    <name type="scientific">Vibrio atlanticus (strain LGP32)</name>
    <name type="common">Vibrio splendidus (strain Mel32)</name>
    <dbReference type="NCBI Taxonomy" id="575788"/>
    <lineage>
        <taxon>Bacteria</taxon>
        <taxon>Pseudomonadati</taxon>
        <taxon>Pseudomonadota</taxon>
        <taxon>Gammaproteobacteria</taxon>
        <taxon>Vibrionales</taxon>
        <taxon>Vibrionaceae</taxon>
        <taxon>Vibrio</taxon>
    </lineage>
</organism>
<dbReference type="PATRIC" id="fig|575788.5.peg.2481"/>
<gene>
    <name evidence="2" type="ordered locus">VS_1158</name>
</gene>
<accession>B7VMN3</accession>
<dbReference type="Gene3D" id="2.40.160.10">
    <property type="entry name" value="Porin"/>
    <property type="match status" value="1"/>
</dbReference>
<dbReference type="InterPro" id="IPR023614">
    <property type="entry name" value="Porin_dom_sf"/>
</dbReference>
<feature type="signal peptide" evidence="1">
    <location>
        <begin position="1"/>
        <end position="23"/>
    </location>
</feature>
<dbReference type="Proteomes" id="UP000009100">
    <property type="component" value="Chromosome 1"/>
</dbReference>